<feature type="compositionally biased region" description="Basic and acidic residues" evidence="2">
    <location>
        <begin position="46"/>
        <end position="55"/>
    </location>
</feature>
<name>A0A8J2SPT3_9STRA</name>
<protein>
    <recommendedName>
        <fullName evidence="3">CCHC-type domain-containing protein</fullName>
    </recommendedName>
</protein>
<dbReference type="InterPro" id="IPR001878">
    <property type="entry name" value="Znf_CCHC"/>
</dbReference>
<feature type="compositionally biased region" description="Gly residues" evidence="2">
    <location>
        <begin position="213"/>
        <end position="222"/>
    </location>
</feature>
<evidence type="ECO:0000259" key="3">
    <source>
        <dbReference type="PROSITE" id="PS50158"/>
    </source>
</evidence>
<reference evidence="4" key="1">
    <citation type="submission" date="2021-11" db="EMBL/GenBank/DDBJ databases">
        <authorList>
            <consortium name="Genoscope - CEA"/>
            <person name="William W."/>
        </authorList>
    </citation>
    <scope>NUCLEOTIDE SEQUENCE</scope>
</reference>
<dbReference type="AlphaFoldDB" id="A0A8J2SPT3"/>
<feature type="region of interest" description="Disordered" evidence="2">
    <location>
        <begin position="202"/>
        <end position="222"/>
    </location>
</feature>
<organism evidence="4 5">
    <name type="scientific">Pelagomonas calceolata</name>
    <dbReference type="NCBI Taxonomy" id="35677"/>
    <lineage>
        <taxon>Eukaryota</taxon>
        <taxon>Sar</taxon>
        <taxon>Stramenopiles</taxon>
        <taxon>Ochrophyta</taxon>
        <taxon>Pelagophyceae</taxon>
        <taxon>Pelagomonadales</taxon>
        <taxon>Pelagomonadaceae</taxon>
        <taxon>Pelagomonas</taxon>
    </lineage>
</organism>
<feature type="compositionally biased region" description="Basic and acidic residues" evidence="2">
    <location>
        <begin position="99"/>
        <end position="108"/>
    </location>
</feature>
<evidence type="ECO:0000313" key="4">
    <source>
        <dbReference type="EMBL" id="CAH0371157.1"/>
    </source>
</evidence>
<evidence type="ECO:0000313" key="5">
    <source>
        <dbReference type="Proteomes" id="UP000789595"/>
    </source>
</evidence>
<keyword evidence="1" id="KW-0862">Zinc</keyword>
<feature type="region of interest" description="Disordered" evidence="2">
    <location>
        <begin position="160"/>
        <end position="190"/>
    </location>
</feature>
<feature type="compositionally biased region" description="Basic and acidic residues" evidence="2">
    <location>
        <begin position="202"/>
        <end position="212"/>
    </location>
</feature>
<dbReference type="Proteomes" id="UP000789595">
    <property type="component" value="Unassembled WGS sequence"/>
</dbReference>
<dbReference type="GO" id="GO:0003676">
    <property type="term" value="F:nucleic acid binding"/>
    <property type="evidence" value="ECO:0007669"/>
    <property type="project" value="InterPro"/>
</dbReference>
<keyword evidence="1" id="KW-0863">Zinc-finger</keyword>
<keyword evidence="5" id="KW-1185">Reference proteome</keyword>
<dbReference type="EMBL" id="CAKKNE010000003">
    <property type="protein sequence ID" value="CAH0371157.1"/>
    <property type="molecule type" value="Genomic_DNA"/>
</dbReference>
<dbReference type="GO" id="GO:0008270">
    <property type="term" value="F:zinc ion binding"/>
    <property type="evidence" value="ECO:0007669"/>
    <property type="project" value="UniProtKB-KW"/>
</dbReference>
<feature type="region of interest" description="Disordered" evidence="2">
    <location>
        <begin position="46"/>
        <end position="123"/>
    </location>
</feature>
<dbReference type="Gene3D" id="4.10.60.10">
    <property type="entry name" value="Zinc finger, CCHC-type"/>
    <property type="match status" value="1"/>
</dbReference>
<accession>A0A8J2SPT3</accession>
<dbReference type="SMART" id="SM00343">
    <property type="entry name" value="ZnF_C2HC"/>
    <property type="match status" value="1"/>
</dbReference>
<sequence>MASYSSPPTYKPSTYAAAQNPDVYAEDYDWVINKLRARGFKTLQDRRAEAEEQRKQRLAAWEAEKQRRRAAGENPDQPGDQEKNPSWWKDMKSLPGAQADEKKDEKPWDLMTDEEKEEKKIRDKWGGTLAESVPISDLRTLNTKGYIPRSQATCFRCGEKGHWSRDCPQSAKNQMQAKGADEGILGRNRADLRGRDARMYDKRMLEQRERNHYGGGGHYGGR</sequence>
<gene>
    <name evidence="4" type="ORF">PECAL_3P10860</name>
</gene>
<keyword evidence="1" id="KW-0479">Metal-binding</keyword>
<dbReference type="SUPFAM" id="SSF57756">
    <property type="entry name" value="Retrovirus zinc finger-like domains"/>
    <property type="match status" value="1"/>
</dbReference>
<evidence type="ECO:0000256" key="1">
    <source>
        <dbReference type="PROSITE-ProRule" id="PRU00047"/>
    </source>
</evidence>
<feature type="domain" description="CCHC-type" evidence="3">
    <location>
        <begin position="154"/>
        <end position="169"/>
    </location>
</feature>
<evidence type="ECO:0000256" key="2">
    <source>
        <dbReference type="SAM" id="MobiDB-lite"/>
    </source>
</evidence>
<dbReference type="Pfam" id="PF00098">
    <property type="entry name" value="zf-CCHC"/>
    <property type="match status" value="1"/>
</dbReference>
<proteinExistence type="predicted"/>
<dbReference type="PROSITE" id="PS50158">
    <property type="entry name" value="ZF_CCHC"/>
    <property type="match status" value="1"/>
</dbReference>
<dbReference type="OrthoDB" id="3863715at2759"/>
<comment type="caution">
    <text evidence="4">The sequence shown here is derived from an EMBL/GenBank/DDBJ whole genome shotgun (WGS) entry which is preliminary data.</text>
</comment>
<dbReference type="InterPro" id="IPR036875">
    <property type="entry name" value="Znf_CCHC_sf"/>
</dbReference>